<feature type="region of interest" description="Disordered" evidence="8">
    <location>
        <begin position="1193"/>
        <end position="1264"/>
    </location>
</feature>
<feature type="domain" description="ABC transporter" evidence="10">
    <location>
        <begin position="407"/>
        <end position="709"/>
    </location>
</feature>
<dbReference type="InterPro" id="IPR017871">
    <property type="entry name" value="ABC_transporter-like_CS"/>
</dbReference>
<dbReference type="Pfam" id="PF00664">
    <property type="entry name" value="ABC_membrane"/>
    <property type="match status" value="2"/>
</dbReference>
<dbReference type="PANTHER" id="PTHR43394:SF1">
    <property type="entry name" value="ATP-BINDING CASSETTE SUB-FAMILY B MEMBER 10, MITOCHONDRIAL"/>
    <property type="match status" value="1"/>
</dbReference>
<dbReference type="PROSITE" id="PS00211">
    <property type="entry name" value="ABC_TRANSPORTER_1"/>
    <property type="match status" value="2"/>
</dbReference>
<reference evidence="12 13" key="1">
    <citation type="submission" date="2016-10" db="EMBL/GenBank/DDBJ databases">
        <authorList>
            <person name="de Groot N.N."/>
        </authorList>
    </citation>
    <scope>NUCLEOTIDE SEQUENCE [LARGE SCALE GENOMIC DNA]</scope>
    <source>
        <strain evidence="12 13">AR40</strain>
    </source>
</reference>
<feature type="transmembrane region" description="Helical" evidence="9">
    <location>
        <begin position="923"/>
        <end position="945"/>
    </location>
</feature>
<evidence type="ECO:0000313" key="12">
    <source>
        <dbReference type="EMBL" id="SEQ99360.1"/>
    </source>
</evidence>
<keyword evidence="7" id="KW-0175">Coiled coil</keyword>
<evidence type="ECO:0000256" key="2">
    <source>
        <dbReference type="ARBA" id="ARBA00022692"/>
    </source>
</evidence>
<dbReference type="InterPro" id="IPR027417">
    <property type="entry name" value="P-loop_NTPase"/>
</dbReference>
<proteinExistence type="predicted"/>
<dbReference type="CDD" id="cd03228">
    <property type="entry name" value="ABCC_MRP_Like"/>
    <property type="match status" value="1"/>
</dbReference>
<evidence type="ECO:0000256" key="5">
    <source>
        <dbReference type="ARBA" id="ARBA00022989"/>
    </source>
</evidence>
<feature type="domain" description="ABC transporter" evidence="10">
    <location>
        <begin position="1131"/>
        <end position="1490"/>
    </location>
</feature>
<dbReference type="OrthoDB" id="9762778at2"/>
<dbReference type="InterPro" id="IPR039421">
    <property type="entry name" value="Type_1_exporter"/>
</dbReference>
<dbReference type="InterPro" id="IPR003593">
    <property type="entry name" value="AAA+_ATPase"/>
</dbReference>
<keyword evidence="2 9" id="KW-0812">Transmembrane</keyword>
<keyword evidence="6 9" id="KW-0472">Membrane</keyword>
<feature type="transmembrane region" description="Helical" evidence="9">
    <location>
        <begin position="844"/>
        <end position="863"/>
    </location>
</feature>
<comment type="subcellular location">
    <subcellularLocation>
        <location evidence="1">Cell membrane</location>
        <topology evidence="1">Multi-pass membrane protein</topology>
    </subcellularLocation>
</comment>
<dbReference type="SUPFAM" id="SSF52540">
    <property type="entry name" value="P-loop containing nucleoside triphosphate hydrolases"/>
    <property type="match status" value="2"/>
</dbReference>
<feature type="domain" description="ABC transmembrane type-1" evidence="11">
    <location>
        <begin position="21"/>
        <end position="311"/>
    </location>
</feature>
<feature type="compositionally biased region" description="Polar residues" evidence="8">
    <location>
        <begin position="755"/>
        <end position="765"/>
    </location>
</feature>
<feature type="transmembrane region" description="Helical" evidence="9">
    <location>
        <begin position="1044"/>
        <end position="1065"/>
    </location>
</feature>
<evidence type="ECO:0000256" key="4">
    <source>
        <dbReference type="ARBA" id="ARBA00022840"/>
    </source>
</evidence>
<dbReference type="InterPro" id="IPR003439">
    <property type="entry name" value="ABC_transporter-like_ATP-bd"/>
</dbReference>
<dbReference type="Gene3D" id="3.40.50.300">
    <property type="entry name" value="P-loop containing nucleotide triphosphate hydrolases"/>
    <property type="match status" value="3"/>
</dbReference>
<evidence type="ECO:0000256" key="1">
    <source>
        <dbReference type="ARBA" id="ARBA00004651"/>
    </source>
</evidence>
<evidence type="ECO:0000259" key="10">
    <source>
        <dbReference type="PROSITE" id="PS50893"/>
    </source>
</evidence>
<evidence type="ECO:0000313" key="13">
    <source>
        <dbReference type="Proteomes" id="UP000182584"/>
    </source>
</evidence>
<feature type="transmembrane region" description="Helical" evidence="9">
    <location>
        <begin position="801"/>
        <end position="824"/>
    </location>
</feature>
<dbReference type="SMART" id="SM00382">
    <property type="entry name" value="AAA"/>
    <property type="match status" value="2"/>
</dbReference>
<dbReference type="PROSITE" id="PS50893">
    <property type="entry name" value="ABC_TRANSPORTER_2"/>
    <property type="match status" value="2"/>
</dbReference>
<dbReference type="GO" id="GO:0016887">
    <property type="term" value="F:ATP hydrolysis activity"/>
    <property type="evidence" value="ECO:0007669"/>
    <property type="project" value="InterPro"/>
</dbReference>
<feature type="transmembrane region" description="Helical" evidence="9">
    <location>
        <begin position="951"/>
        <end position="971"/>
    </location>
</feature>
<feature type="compositionally biased region" description="Basic and acidic residues" evidence="8">
    <location>
        <begin position="358"/>
        <end position="387"/>
    </location>
</feature>
<evidence type="ECO:0000256" key="9">
    <source>
        <dbReference type="SAM" id="Phobius"/>
    </source>
</evidence>
<keyword evidence="3" id="KW-0547">Nucleotide-binding</keyword>
<evidence type="ECO:0000256" key="3">
    <source>
        <dbReference type="ARBA" id="ARBA00022741"/>
    </source>
</evidence>
<name>A0A1H9KJN3_BUTFI</name>
<dbReference type="CDD" id="cd18781">
    <property type="entry name" value="ABC_6TM_AarD_CydDC_like"/>
    <property type="match status" value="1"/>
</dbReference>
<feature type="compositionally biased region" description="Polar residues" evidence="8">
    <location>
        <begin position="1229"/>
        <end position="1243"/>
    </location>
</feature>
<dbReference type="eggNOG" id="COG4988">
    <property type="taxonomic scope" value="Bacteria"/>
</dbReference>
<feature type="transmembrane region" description="Helical" evidence="9">
    <location>
        <begin position="62"/>
        <end position="82"/>
    </location>
</feature>
<dbReference type="InterPro" id="IPR036640">
    <property type="entry name" value="ABC1_TM_sf"/>
</dbReference>
<sequence>MIKKRLLELLEDALKYIKEQIIWKVLGLISQIVIVICISKIISKVVTVGMTLINGREASISAGSFIKYIVPAIICIVLRFIFDKKETESSFNASADVKKILRQKIYDKLLSLGSSYKEKVSSAEVTQLMTEGVDQLETYFGLYLSQLFYALIAPVILFIVTCFISIRAAVILLVFVPLIPISIVVVQKIAKRLLNRYWSMYASLGDSFLDNIQGLTTLKIYQSDQYAANKMDAESEHFRNVTMKVLTMQLNSTSVMDIMAYGGAAAGIIVSLSEYSKNSITLSGALTIILLAAEFFLPMRRLGSYFHIAMNGMAASDKIFNLLDLEEPAGGEEDFPEDADCITFDKVFFSYDKNTNDKKTNDKDSSDRDIGNKDDSNKETSNKETGNKDTASFGKVPVTDTALSPSDNPDDIGLINRQKEKGAVLKAVNMKIPKGSFTAIVGVSGSGKSTIASLLMGRQKNYQGSIKIGDKEISLIKENELFKNITLVSSGAILFKGTIRDNLAIAGCNRSKDKECASNESAEQKSAHNESANTITDELMLEALKKVNLLTLNSNAADSNATDSATNDKTITIKKDNSQIQTDQIQSNSLQNAQDIKTNILDMEILENASNLSGGQKQRLAIARALLHDTDIYIFDEATSNIDAESEEMIMTAIKDIAKDHTVILITHRLANVVDADKIYMLKDGCIQEEGTHKDLMNHFGSYALLFNAQQKLENYNGGKCKTGKMPVHKAAATSGNAAAAQVAISDAGSIETGPANTENATNEKTSAEKKTSSAILESKNDRIKKNLHTIKDLASLVKPLMPIMILAITLGVLGFLCAVFLTVRAAMILAGGSAAADSVSGNITAISFSRAAAISLVIMAVLRGLLHYAEQYCNHFIAFKLLALIRHKVFSALRRLSPAKLEGRDKGNIIAILTSDIELLEVFYAHTISPVFIAIIMTIIMVIFEWCIYPIAGVIALIAYIVVGVVIPVINGKRGSDEGREYRENFGELNSYVLESLRGLDETIQYGSGEIRQKAIIDKSTKLTTISKKLSEYQGDQTAVTDITIQISSWIMLLAVIYAGSATFENPGHIIIAVVAIMSSFGPVIALSNLSNNLVQTMASAARVLDLLKETPVVLENTDGKCLYPKVESIYTDNISFTYGKEPVLKDLSIGFPRGQILGIHGPSGCGKSTLLKLLMRFWDVSAGSVRIIASETDPTAGNEDQKDVNKGSGTDSKDRLPNADNTGLKGSGTSDKSQKSTTNKGAITEGNPADNESPAEPKPPKPMTAIEMLRAMQAAKEEQIRVKKEHENAFLEKSKALAKQKEEARKKAALEAEKVEKQNRMTLLQRINSLMPKAEDKERSKDIKDVQTKSLRHLESYVTQDTYIFHDTIAANIGIGRINATLEEIQDAAKKASLHDFIMSLPDKYETQVGELGDTLSGGERQRIGIARAFLTDADIILLDEPTSNLDSLNEGIILKSLKEASKDKTVIIVSHRDSTMAVADNVYSFEQ</sequence>
<keyword evidence="5 9" id="KW-1133">Transmembrane helix</keyword>
<dbReference type="eggNOG" id="COG1132">
    <property type="taxonomic scope" value="Bacteria"/>
</dbReference>
<feature type="compositionally biased region" description="Basic and acidic residues" evidence="8">
    <location>
        <begin position="1201"/>
        <end position="1219"/>
    </location>
</feature>
<evidence type="ECO:0000256" key="8">
    <source>
        <dbReference type="SAM" id="MobiDB-lite"/>
    </source>
</evidence>
<feature type="transmembrane region" description="Helical" evidence="9">
    <location>
        <begin position="172"/>
        <end position="190"/>
    </location>
</feature>
<accession>A0A1H9KJN3</accession>
<evidence type="ECO:0000256" key="6">
    <source>
        <dbReference type="ARBA" id="ARBA00023136"/>
    </source>
</evidence>
<feature type="region of interest" description="Disordered" evidence="8">
    <location>
        <begin position="750"/>
        <end position="774"/>
    </location>
</feature>
<dbReference type="Proteomes" id="UP000182584">
    <property type="component" value="Unassembled WGS sequence"/>
</dbReference>
<feature type="region of interest" description="Disordered" evidence="8">
    <location>
        <begin position="358"/>
        <end position="413"/>
    </location>
</feature>
<dbReference type="Pfam" id="PF00005">
    <property type="entry name" value="ABC_tran"/>
    <property type="match status" value="3"/>
</dbReference>
<evidence type="ECO:0000259" key="11">
    <source>
        <dbReference type="PROSITE" id="PS50929"/>
    </source>
</evidence>
<dbReference type="Gene3D" id="1.20.1560.10">
    <property type="entry name" value="ABC transporter type 1, transmembrane domain"/>
    <property type="match status" value="2"/>
</dbReference>
<dbReference type="InterPro" id="IPR011527">
    <property type="entry name" value="ABC1_TM_dom"/>
</dbReference>
<dbReference type="RefSeq" id="WP_074753697.1">
    <property type="nucleotide sequence ID" value="NZ_FOGJ01000001.1"/>
</dbReference>
<dbReference type="PANTHER" id="PTHR43394">
    <property type="entry name" value="ATP-DEPENDENT PERMEASE MDL1, MITOCHONDRIAL"/>
    <property type="match status" value="1"/>
</dbReference>
<dbReference type="GO" id="GO:0015421">
    <property type="term" value="F:ABC-type oligopeptide transporter activity"/>
    <property type="evidence" value="ECO:0007669"/>
    <property type="project" value="TreeGrafter"/>
</dbReference>
<dbReference type="PROSITE" id="PS50929">
    <property type="entry name" value="ABC_TM1F"/>
    <property type="match status" value="2"/>
</dbReference>
<dbReference type="SUPFAM" id="SSF90123">
    <property type="entry name" value="ABC transporter transmembrane region"/>
    <property type="match status" value="2"/>
</dbReference>
<feature type="transmembrane region" description="Helical" evidence="9">
    <location>
        <begin position="279"/>
        <end position="297"/>
    </location>
</feature>
<dbReference type="GO" id="GO:0005524">
    <property type="term" value="F:ATP binding"/>
    <property type="evidence" value="ECO:0007669"/>
    <property type="project" value="UniProtKB-KW"/>
</dbReference>
<protein>
    <submittedName>
        <fullName evidence="12">ABC transporter</fullName>
    </submittedName>
</protein>
<evidence type="ECO:0000256" key="7">
    <source>
        <dbReference type="SAM" id="Coils"/>
    </source>
</evidence>
<organism evidence="12 13">
    <name type="scientific">Butyrivibrio fibrisolvens</name>
    <dbReference type="NCBI Taxonomy" id="831"/>
    <lineage>
        <taxon>Bacteria</taxon>
        <taxon>Bacillati</taxon>
        <taxon>Bacillota</taxon>
        <taxon>Clostridia</taxon>
        <taxon>Lachnospirales</taxon>
        <taxon>Lachnospiraceae</taxon>
        <taxon>Butyrivibrio</taxon>
    </lineage>
</organism>
<feature type="transmembrane region" description="Helical" evidence="9">
    <location>
        <begin position="1071"/>
        <end position="1091"/>
    </location>
</feature>
<feature type="coiled-coil region" evidence="7">
    <location>
        <begin position="1271"/>
        <end position="1329"/>
    </location>
</feature>
<feature type="transmembrane region" description="Helical" evidence="9">
    <location>
        <begin position="21"/>
        <end position="42"/>
    </location>
</feature>
<gene>
    <name evidence="12" type="ORF">SAMN04487884_10181</name>
</gene>
<feature type="transmembrane region" description="Helical" evidence="9">
    <location>
        <begin position="147"/>
        <end position="166"/>
    </location>
</feature>
<feature type="transmembrane region" description="Helical" evidence="9">
    <location>
        <begin position="254"/>
        <end position="273"/>
    </location>
</feature>
<dbReference type="EMBL" id="FOGJ01000001">
    <property type="protein sequence ID" value="SEQ99360.1"/>
    <property type="molecule type" value="Genomic_DNA"/>
</dbReference>
<keyword evidence="4" id="KW-0067">ATP-binding</keyword>
<dbReference type="GO" id="GO:0005886">
    <property type="term" value="C:plasma membrane"/>
    <property type="evidence" value="ECO:0007669"/>
    <property type="project" value="UniProtKB-SubCell"/>
</dbReference>
<feature type="domain" description="ABC transmembrane type-1" evidence="11">
    <location>
        <begin position="806"/>
        <end position="1097"/>
    </location>
</feature>